<feature type="chain" id="PRO_5036169198" evidence="3">
    <location>
        <begin position="19"/>
        <end position="375"/>
    </location>
</feature>
<proteinExistence type="predicted"/>
<dbReference type="InterPro" id="IPR050248">
    <property type="entry name" value="Polysacc_deacetylase_ArnD"/>
</dbReference>
<dbReference type="Pfam" id="PF01522">
    <property type="entry name" value="Polysacc_deac_1"/>
    <property type="match status" value="1"/>
</dbReference>
<protein>
    <submittedName>
        <fullName evidence="6">Polysaccharide deacetylase family protein</fullName>
    </submittedName>
</protein>
<dbReference type="SUPFAM" id="SSF88713">
    <property type="entry name" value="Glycoside hydrolase/deacetylase"/>
    <property type="match status" value="1"/>
</dbReference>
<dbReference type="CDD" id="cd10917">
    <property type="entry name" value="CE4_NodB_like_6s_7s"/>
    <property type="match status" value="1"/>
</dbReference>
<dbReference type="GO" id="GO:0005975">
    <property type="term" value="P:carbohydrate metabolic process"/>
    <property type="evidence" value="ECO:0007669"/>
    <property type="project" value="InterPro"/>
</dbReference>
<keyword evidence="2" id="KW-0378">Hydrolase</keyword>
<comment type="caution">
    <text evidence="6">The sequence shown here is derived from an EMBL/GenBank/DDBJ whole genome shotgun (WGS) entry which is preliminary data.</text>
</comment>
<reference evidence="7 8" key="1">
    <citation type="submission" date="2019-10" db="EMBL/GenBank/DDBJ databases">
        <title>Evaluation of single-gene subtyping targets for Pseudomonas.</title>
        <authorList>
            <person name="Reichler S.J."/>
            <person name="Orsi R.H."/>
            <person name="Wiedmann M."/>
            <person name="Martin N.H."/>
            <person name="Murphy S.I."/>
        </authorList>
    </citation>
    <scope>NUCLEOTIDE SEQUENCE [LARGE SCALE GENOMIC DNA]</scope>
    <source>
        <strain evidence="6 8">FSL R10-3254</strain>
        <strain evidence="5 7">FSL R10-3257</strain>
    </source>
</reference>
<evidence type="ECO:0000313" key="8">
    <source>
        <dbReference type="Proteomes" id="UP000489190"/>
    </source>
</evidence>
<dbReference type="PANTHER" id="PTHR10587:SF133">
    <property type="entry name" value="CHITIN DEACETYLASE 1-RELATED"/>
    <property type="match status" value="1"/>
</dbReference>
<dbReference type="InterPro" id="IPR011330">
    <property type="entry name" value="Glyco_hydro/deAcase_b/a-brl"/>
</dbReference>
<evidence type="ECO:0000313" key="6">
    <source>
        <dbReference type="EMBL" id="MQT90109.1"/>
    </source>
</evidence>
<organism evidence="6 8">
    <name type="scientific">Pseudomonas helleri</name>
    <dbReference type="NCBI Taxonomy" id="1608996"/>
    <lineage>
        <taxon>Bacteria</taxon>
        <taxon>Pseudomonadati</taxon>
        <taxon>Pseudomonadota</taxon>
        <taxon>Gammaproteobacteria</taxon>
        <taxon>Pseudomonadales</taxon>
        <taxon>Pseudomonadaceae</taxon>
        <taxon>Pseudomonas</taxon>
    </lineage>
</organism>
<dbReference type="InterPro" id="IPR002509">
    <property type="entry name" value="NODB_dom"/>
</dbReference>
<evidence type="ECO:0000313" key="7">
    <source>
        <dbReference type="Proteomes" id="UP000441404"/>
    </source>
</evidence>
<dbReference type="Proteomes" id="UP000441404">
    <property type="component" value="Unassembled WGS sequence"/>
</dbReference>
<dbReference type="Proteomes" id="UP000489190">
    <property type="component" value="Unassembled WGS sequence"/>
</dbReference>
<dbReference type="EMBL" id="WIWI01000032">
    <property type="protein sequence ID" value="MQT90109.1"/>
    <property type="molecule type" value="Genomic_DNA"/>
</dbReference>
<keyword evidence="1" id="KW-0479">Metal-binding</keyword>
<accession>A0A6A7YH77</accession>
<sequence length="375" mass="42194">MRIALFLSAWLVCLGAVAAPNEPATLDRTTWPEPLSSPALFDVASRAEILTFAHALLVSEGLDENGLKERLGLKVINMDAIDKVRQRLWQRLLANYNFAQQSCDQDASFCYYVEDMASLREQAGKFEVADDSFYVKWAEPSAVFHHRYLDEQLRLAALSPQISSEIALLGDQEFNGENMHDRLFMLTFDSGPTVIGGTTDWLTDYLRKQSMSATFFVLGNSLKARLDKSSDQALRALYKGQCVGVQGWEYRAHSHWQNWQDSVQRSTALVKQVLPQNYVALFRPPYGQRRADSGAFFDSQGLQVALWNIDSQDLAGSLTAEQSAHRVLTLMLLWRHGLIAFHDTQEKVRSALPWLLKATVQSGLGWEECEALGAQ</sequence>
<dbReference type="GO" id="GO:0016810">
    <property type="term" value="F:hydrolase activity, acting on carbon-nitrogen (but not peptide) bonds"/>
    <property type="evidence" value="ECO:0007669"/>
    <property type="project" value="InterPro"/>
</dbReference>
<gene>
    <name evidence="6" type="ORF">GHO39_13350</name>
    <name evidence="5" type="ORF">GHO40_12465</name>
</gene>
<dbReference type="PANTHER" id="PTHR10587">
    <property type="entry name" value="GLYCOSYL TRANSFERASE-RELATED"/>
    <property type="match status" value="1"/>
</dbReference>
<dbReference type="AlphaFoldDB" id="A0A6A7YH77"/>
<dbReference type="EMBL" id="WIWJ01000019">
    <property type="protein sequence ID" value="MQT47539.1"/>
    <property type="molecule type" value="Genomic_DNA"/>
</dbReference>
<dbReference type="RefSeq" id="WP_323368885.1">
    <property type="nucleotide sequence ID" value="NZ_WIWI01000032.1"/>
</dbReference>
<dbReference type="GO" id="GO:0046872">
    <property type="term" value="F:metal ion binding"/>
    <property type="evidence" value="ECO:0007669"/>
    <property type="project" value="UniProtKB-KW"/>
</dbReference>
<evidence type="ECO:0000256" key="3">
    <source>
        <dbReference type="SAM" id="SignalP"/>
    </source>
</evidence>
<feature type="signal peptide" evidence="3">
    <location>
        <begin position="1"/>
        <end position="18"/>
    </location>
</feature>
<evidence type="ECO:0000259" key="4">
    <source>
        <dbReference type="Pfam" id="PF01522"/>
    </source>
</evidence>
<dbReference type="Gene3D" id="3.20.20.370">
    <property type="entry name" value="Glycoside hydrolase/deacetylase"/>
    <property type="match status" value="1"/>
</dbReference>
<keyword evidence="3" id="KW-0732">Signal</keyword>
<evidence type="ECO:0000256" key="2">
    <source>
        <dbReference type="ARBA" id="ARBA00022801"/>
    </source>
</evidence>
<feature type="domain" description="NodB homology" evidence="4">
    <location>
        <begin position="178"/>
        <end position="302"/>
    </location>
</feature>
<evidence type="ECO:0000313" key="5">
    <source>
        <dbReference type="EMBL" id="MQT47539.1"/>
    </source>
</evidence>
<evidence type="ECO:0000256" key="1">
    <source>
        <dbReference type="ARBA" id="ARBA00022723"/>
    </source>
</evidence>
<name>A0A6A7YH77_9PSED</name>
<dbReference type="GO" id="GO:0016020">
    <property type="term" value="C:membrane"/>
    <property type="evidence" value="ECO:0007669"/>
    <property type="project" value="TreeGrafter"/>
</dbReference>